<dbReference type="KEGG" id="chya:V22_05450"/>
<dbReference type="InterPro" id="IPR036188">
    <property type="entry name" value="FAD/NAD-bd_sf"/>
</dbReference>
<feature type="chain" id="PRO_5022239808" evidence="6">
    <location>
        <begin position="30"/>
        <end position="703"/>
    </location>
</feature>
<proteinExistence type="predicted"/>
<dbReference type="AlphaFoldDB" id="A0A517T4M6"/>
<gene>
    <name evidence="8" type="primary">xly_3</name>
    <name evidence="8" type="ORF">V22_05450</name>
</gene>
<dbReference type="GO" id="GO:0051539">
    <property type="term" value="F:4 iron, 4 sulfur cluster binding"/>
    <property type="evidence" value="ECO:0007669"/>
    <property type="project" value="UniProtKB-KW"/>
</dbReference>
<feature type="signal peptide" evidence="6">
    <location>
        <begin position="1"/>
        <end position="29"/>
    </location>
</feature>
<evidence type="ECO:0000256" key="1">
    <source>
        <dbReference type="ARBA" id="ARBA00022485"/>
    </source>
</evidence>
<keyword evidence="9" id="KW-1185">Reference proteome</keyword>
<dbReference type="InterPro" id="IPR039650">
    <property type="entry name" value="HdrA-like"/>
</dbReference>
<dbReference type="PANTHER" id="PTHR43498">
    <property type="entry name" value="FERREDOXIN:COB-COM HETERODISULFIDE REDUCTASE SUBUNIT A"/>
    <property type="match status" value="1"/>
</dbReference>
<dbReference type="EMBL" id="CP036316">
    <property type="protein sequence ID" value="QDT63325.1"/>
    <property type="molecule type" value="Genomic_DNA"/>
</dbReference>
<evidence type="ECO:0000256" key="5">
    <source>
        <dbReference type="ARBA" id="ARBA00023014"/>
    </source>
</evidence>
<dbReference type="GO" id="GO:0016491">
    <property type="term" value="F:oxidoreductase activity"/>
    <property type="evidence" value="ECO:0007669"/>
    <property type="project" value="UniProtKB-KW"/>
</dbReference>
<dbReference type="SUPFAM" id="SSF51905">
    <property type="entry name" value="FAD/NAD(P)-binding domain"/>
    <property type="match status" value="1"/>
</dbReference>
<evidence type="ECO:0000259" key="7">
    <source>
        <dbReference type="Pfam" id="PF25275"/>
    </source>
</evidence>
<dbReference type="GO" id="GO:0046872">
    <property type="term" value="F:metal ion binding"/>
    <property type="evidence" value="ECO:0007669"/>
    <property type="project" value="UniProtKB-KW"/>
</dbReference>
<dbReference type="EC" id="4.2.2.12" evidence="8"/>
<dbReference type="Gene3D" id="3.50.50.60">
    <property type="entry name" value="FAD/NAD(P)-binding domain"/>
    <property type="match status" value="1"/>
</dbReference>
<evidence type="ECO:0000313" key="8">
    <source>
        <dbReference type="EMBL" id="QDT63325.1"/>
    </source>
</evidence>
<keyword evidence="6" id="KW-0732">Signal</keyword>
<dbReference type="RefSeq" id="WP_145259559.1">
    <property type="nucleotide sequence ID" value="NZ_CP036316.1"/>
</dbReference>
<accession>A0A517T4M6</accession>
<reference evidence="8 9" key="1">
    <citation type="submission" date="2019-02" db="EMBL/GenBank/DDBJ databases">
        <title>Deep-cultivation of Planctomycetes and their phenomic and genomic characterization uncovers novel biology.</title>
        <authorList>
            <person name="Wiegand S."/>
            <person name="Jogler M."/>
            <person name="Boedeker C."/>
            <person name="Pinto D."/>
            <person name="Vollmers J."/>
            <person name="Rivas-Marin E."/>
            <person name="Kohn T."/>
            <person name="Peeters S.H."/>
            <person name="Heuer A."/>
            <person name="Rast P."/>
            <person name="Oberbeckmann S."/>
            <person name="Bunk B."/>
            <person name="Jeske O."/>
            <person name="Meyerdierks A."/>
            <person name="Storesund J.E."/>
            <person name="Kallscheuer N."/>
            <person name="Luecker S."/>
            <person name="Lage O.M."/>
            <person name="Pohl T."/>
            <person name="Merkel B.J."/>
            <person name="Hornburger P."/>
            <person name="Mueller R.-W."/>
            <person name="Bruemmer F."/>
            <person name="Labrenz M."/>
            <person name="Spormann A.M."/>
            <person name="Op den Camp H."/>
            <person name="Overmann J."/>
            <person name="Amann R."/>
            <person name="Jetten M.S.M."/>
            <person name="Mascher T."/>
            <person name="Medema M.H."/>
            <person name="Devos D.P."/>
            <person name="Kaster A.-K."/>
            <person name="Ovreas L."/>
            <person name="Rohde M."/>
            <person name="Galperin M.Y."/>
            <person name="Jogler C."/>
        </authorList>
    </citation>
    <scope>NUCLEOTIDE SEQUENCE [LARGE SCALE GENOMIC DNA]</scope>
    <source>
        <strain evidence="8 9">V22</strain>
    </source>
</reference>
<evidence type="ECO:0000256" key="6">
    <source>
        <dbReference type="SAM" id="SignalP"/>
    </source>
</evidence>
<name>A0A517T4M6_9PLAN</name>
<protein>
    <submittedName>
        <fullName evidence="8">Xanthan lyase</fullName>
        <ecNumber evidence="8">4.2.2.12</ecNumber>
    </submittedName>
</protein>
<evidence type="ECO:0000313" key="9">
    <source>
        <dbReference type="Proteomes" id="UP000319976"/>
    </source>
</evidence>
<dbReference type="Pfam" id="PF12831">
    <property type="entry name" value="FAD_oxidored"/>
    <property type="match status" value="1"/>
</dbReference>
<keyword evidence="8" id="KW-0456">Lyase</keyword>
<keyword evidence="5" id="KW-0411">Iron-sulfur</keyword>
<organism evidence="8 9">
    <name type="scientific">Calycomorphotria hydatis</name>
    <dbReference type="NCBI Taxonomy" id="2528027"/>
    <lineage>
        <taxon>Bacteria</taxon>
        <taxon>Pseudomonadati</taxon>
        <taxon>Planctomycetota</taxon>
        <taxon>Planctomycetia</taxon>
        <taxon>Planctomycetales</taxon>
        <taxon>Planctomycetaceae</taxon>
        <taxon>Calycomorphotria</taxon>
    </lineage>
</organism>
<keyword evidence="3" id="KW-0560">Oxidoreductase</keyword>
<keyword evidence="2" id="KW-0479">Metal-binding</keyword>
<dbReference type="OrthoDB" id="287984at2"/>
<feature type="domain" description="Golvesin/Xly CBD-like" evidence="7">
    <location>
        <begin position="570"/>
        <end position="698"/>
    </location>
</feature>
<evidence type="ECO:0000256" key="4">
    <source>
        <dbReference type="ARBA" id="ARBA00023004"/>
    </source>
</evidence>
<dbReference type="Pfam" id="PF25275">
    <property type="entry name" value="Golvesin_C"/>
    <property type="match status" value="1"/>
</dbReference>
<sequence length="703" mass="77372" precursor="true">MAFELRGTFFSWSLFIAAALICLPGHSVASSGTTQSVDLVIYGGTPSGLSAAISAVRENENIQVIVIEPTRWIGGLVTGGLSRTDKGKENTIGGLTREYFEYARKLCGPETPMWYAEPRYNLAAFEAMLKEYEERITVLTEKQLKSVKKSGNRITSITLDDGSEFTAPVYIDATYEGDLLAMAGVSYRFGRESRDEYGEPTAGYHPMPIRPHGSDVMHAGCKCVGGTGPHFIHGTPTEISALDDDGNLLAGIFRPDPNIKPGDSDELVQAYNYRICVTQREDILVPFPKPKNYDPKRYDLLLRLIETYPGVRFGRLVHLGEIANGKFDLNAQGLFSTDYPGGNIGYSDGTPEERAVIVQDHLDYVQGFLWFLGHDQRVPASLRNEVNSWGLCADEFTDNDHWPYALYVREARRMVGEYVMRQQDTWTDITKPDTVGMGSFVLDCHIVQRIVTEDGLVTDEGSFQDAPTRPYQIPYRSLLPKRAECENLLVPVCVSSSHIAWCTIRMEPVFMGLGQAAGIAAAMAISKDVDAPAVYDVNVSALQQKLRADAAVLELEGLADLVTVDKLPGIVVDDRDAEYTGYWKHSSYGTPVEGASSHDGNSGKGQKQAVFTVQLPKSGRYEVRFAYAAAPNRASAAPIVIEHLSGQASVKVDERKAPEHDDLFTSLGVWEFSADKPAVVTISNKDTDSYLSVDALQFLPLKD</sequence>
<dbReference type="PANTHER" id="PTHR43498:SF1">
    <property type="entry name" value="COB--COM HETERODISULFIDE REDUCTASE IRON-SULFUR SUBUNIT A"/>
    <property type="match status" value="1"/>
</dbReference>
<dbReference type="Proteomes" id="UP000319976">
    <property type="component" value="Chromosome"/>
</dbReference>
<keyword evidence="1" id="KW-0004">4Fe-4S</keyword>
<evidence type="ECO:0000256" key="3">
    <source>
        <dbReference type="ARBA" id="ARBA00023002"/>
    </source>
</evidence>
<dbReference type="GO" id="GO:0047492">
    <property type="term" value="F:xanthan lyase activity"/>
    <property type="evidence" value="ECO:0007669"/>
    <property type="project" value="UniProtKB-EC"/>
</dbReference>
<keyword evidence="4" id="KW-0408">Iron</keyword>
<evidence type="ECO:0000256" key="2">
    <source>
        <dbReference type="ARBA" id="ARBA00022723"/>
    </source>
</evidence>
<dbReference type="InterPro" id="IPR033803">
    <property type="entry name" value="CBD-like_Golvesin-Xly"/>
</dbReference>